<evidence type="ECO:0000313" key="1">
    <source>
        <dbReference type="EMBL" id="WTW27751.1"/>
    </source>
</evidence>
<gene>
    <name evidence="1" type="ORF">OHU35_17545</name>
</gene>
<keyword evidence="2" id="KW-1185">Reference proteome</keyword>
<sequence length="186" mass="20136">MDQGIAGVIAGIAGLLGAGVGGLATAYGARIGAQKTIEAAQTQVAQQSAAQHRQWVREQRRQACFALVDAFGTFARVAVDCATAVENEQALPEGHREELMDHTEQLVIEGAHMQLWGPAQLVAAIDDMSGEVIEFLALMTRWERIRRTGESPATLQHQEACEDRWTAVKEARDAFMLASQAALTHD</sequence>
<dbReference type="RefSeq" id="WP_405505902.1">
    <property type="nucleotide sequence ID" value="NZ_CP108341.1"/>
</dbReference>
<evidence type="ECO:0000313" key="2">
    <source>
        <dbReference type="Proteomes" id="UP001621512"/>
    </source>
</evidence>
<dbReference type="Proteomes" id="UP001621512">
    <property type="component" value="Chromosome"/>
</dbReference>
<organism evidence="1 2">
    <name type="scientific">Streptomyces purpurascens</name>
    <dbReference type="NCBI Taxonomy" id="1924"/>
    <lineage>
        <taxon>Bacteria</taxon>
        <taxon>Bacillati</taxon>
        <taxon>Actinomycetota</taxon>
        <taxon>Actinomycetes</taxon>
        <taxon>Kitasatosporales</taxon>
        <taxon>Streptomycetaceae</taxon>
        <taxon>Streptomyces</taxon>
    </lineage>
</organism>
<accession>A0ABZ1MMF1</accession>
<name>A0ABZ1MMF1_STREF</name>
<reference evidence="1 2" key="1">
    <citation type="submission" date="2022-10" db="EMBL/GenBank/DDBJ databases">
        <title>The complete genomes of actinobacterial strains from the NBC collection.</title>
        <authorList>
            <person name="Joergensen T.S."/>
            <person name="Alvarez Arevalo M."/>
            <person name="Sterndorff E.B."/>
            <person name="Faurdal D."/>
            <person name="Vuksanovic O."/>
            <person name="Mourched A.-S."/>
            <person name="Charusanti P."/>
            <person name="Shaw S."/>
            <person name="Blin K."/>
            <person name="Weber T."/>
        </authorList>
    </citation>
    <scope>NUCLEOTIDE SEQUENCE [LARGE SCALE GENOMIC DNA]</scope>
    <source>
        <strain evidence="1 2">NBC_00017</strain>
    </source>
</reference>
<proteinExistence type="predicted"/>
<dbReference type="EMBL" id="CP108341">
    <property type="protein sequence ID" value="WTW27751.1"/>
    <property type="molecule type" value="Genomic_DNA"/>
</dbReference>
<protein>
    <submittedName>
        <fullName evidence="1">Uncharacterized protein</fullName>
    </submittedName>
</protein>